<dbReference type="SMART" id="SM00507">
    <property type="entry name" value="HNHc"/>
    <property type="match status" value="1"/>
</dbReference>
<geneLocation type="plasmid" evidence="2 3">
    <name>pM018</name>
</geneLocation>
<dbReference type="Gene3D" id="1.10.30.50">
    <property type="match status" value="1"/>
</dbReference>
<accession>A0A7R7RPS2</accession>
<gene>
    <name evidence="2" type="ORF">MINTM018_52680</name>
</gene>
<evidence type="ECO:0000259" key="1">
    <source>
        <dbReference type="SMART" id="SM00507"/>
    </source>
</evidence>
<dbReference type="Proteomes" id="UP000595205">
    <property type="component" value="Plasmid pM018"/>
</dbReference>
<proteinExistence type="predicted"/>
<evidence type="ECO:0000313" key="2">
    <source>
        <dbReference type="EMBL" id="BCP02499.1"/>
    </source>
</evidence>
<evidence type="ECO:0000313" key="3">
    <source>
        <dbReference type="Proteomes" id="UP000595205"/>
    </source>
</evidence>
<dbReference type="EMBL" id="AP024256">
    <property type="protein sequence ID" value="BCP02499.1"/>
    <property type="molecule type" value="Genomic_DNA"/>
</dbReference>
<reference evidence="2 3" key="1">
    <citation type="submission" date="2020-12" db="EMBL/GenBank/DDBJ databases">
        <title>Genome sequence of clinical Mycobacterium intracellulare strains.</title>
        <authorList>
            <person name="Tateishi Y."/>
            <person name="Matsumoto S."/>
            <person name="Fukushima Y."/>
            <person name="Nakajima C."/>
            <person name="Suzuki Y."/>
        </authorList>
    </citation>
    <scope>NUCLEOTIDE SEQUENCE [LARGE SCALE GENOMIC DNA]</scope>
    <source>
        <strain evidence="2 3">M018</strain>
        <plasmid evidence="2 3">pM018</plasmid>
    </source>
</reference>
<sequence>MPYRPSSYDKETMRAYQRKWIADRRAAYFADKLCVQCGAAERLELDHIIPESKEHSAIWSWSQARRDAELKKCQVLCHDCHQAKTTEERRQRVRRSACAKERTRRAQVARARKCRDLTTLGKV</sequence>
<protein>
    <recommendedName>
        <fullName evidence="1">HNH nuclease domain-containing protein</fullName>
    </recommendedName>
</protein>
<dbReference type="AlphaFoldDB" id="A0A7R7RPS2"/>
<feature type="domain" description="HNH nuclease" evidence="1">
    <location>
        <begin position="23"/>
        <end position="82"/>
    </location>
</feature>
<keyword evidence="2" id="KW-0614">Plasmid</keyword>
<organism evidence="2 3">
    <name type="scientific">Mycobacterium intracellulare</name>
    <dbReference type="NCBI Taxonomy" id="1767"/>
    <lineage>
        <taxon>Bacteria</taxon>
        <taxon>Bacillati</taxon>
        <taxon>Actinomycetota</taxon>
        <taxon>Actinomycetes</taxon>
        <taxon>Mycobacteriales</taxon>
        <taxon>Mycobacteriaceae</taxon>
        <taxon>Mycobacterium</taxon>
        <taxon>Mycobacterium avium complex (MAC)</taxon>
    </lineage>
</organism>
<dbReference type="InterPro" id="IPR003615">
    <property type="entry name" value="HNH_nuc"/>
</dbReference>
<name>A0A7R7RPS2_MYCIT</name>
<dbReference type="CDD" id="cd00085">
    <property type="entry name" value="HNHc"/>
    <property type="match status" value="1"/>
</dbReference>